<evidence type="ECO:0000313" key="3">
    <source>
        <dbReference type="Proteomes" id="UP000199581"/>
    </source>
</evidence>
<dbReference type="RefSeq" id="WP_092188921.1">
    <property type="nucleotide sequence ID" value="NZ_FOTO01000001.1"/>
</dbReference>
<comment type="caution">
    <text evidence="2">The sequence shown here is derived from an EMBL/GenBank/DDBJ whole genome shotgun (WGS) entry which is preliminary data.</text>
</comment>
<evidence type="ECO:0000313" key="2">
    <source>
        <dbReference type="EMBL" id="SFL30695.1"/>
    </source>
</evidence>
<keyword evidence="3" id="KW-1185">Reference proteome</keyword>
<keyword evidence="1" id="KW-0472">Membrane</keyword>
<dbReference type="AlphaFoldDB" id="A0A8G2C047"/>
<gene>
    <name evidence="2" type="ORF">SAMN05421830_101496</name>
</gene>
<organism evidence="2 3">
    <name type="scientific">Desulfomicrobium norvegicum (strain DSM 1741 / NCIMB 8310)</name>
    <name type="common">Desulfovibrio baculatus (strain Norway 4)</name>
    <name type="synonym">Desulfovibrio desulfuricans (strain Norway 4)</name>
    <dbReference type="NCBI Taxonomy" id="52561"/>
    <lineage>
        <taxon>Bacteria</taxon>
        <taxon>Pseudomonadati</taxon>
        <taxon>Thermodesulfobacteriota</taxon>
        <taxon>Desulfovibrionia</taxon>
        <taxon>Desulfovibrionales</taxon>
        <taxon>Desulfomicrobiaceae</taxon>
        <taxon>Desulfomicrobium</taxon>
    </lineage>
</organism>
<evidence type="ECO:0000256" key="1">
    <source>
        <dbReference type="SAM" id="Phobius"/>
    </source>
</evidence>
<keyword evidence="1" id="KW-0812">Transmembrane</keyword>
<feature type="transmembrane region" description="Helical" evidence="1">
    <location>
        <begin position="12"/>
        <end position="33"/>
    </location>
</feature>
<dbReference type="Proteomes" id="UP000199581">
    <property type="component" value="Unassembled WGS sequence"/>
</dbReference>
<feature type="transmembrane region" description="Helical" evidence="1">
    <location>
        <begin position="39"/>
        <end position="61"/>
    </location>
</feature>
<name>A0A8G2C047_DESNO</name>
<proteinExistence type="predicted"/>
<sequence>MSEYRFFLLHKILVLSINALVLGALTVAMYMAAQNPEEFTLVFLRVFGSLLLPIIVLGFAAKRKLRRSADSMCGDAA</sequence>
<accession>A0A8G2C047</accession>
<dbReference type="OrthoDB" id="5459806at2"/>
<protein>
    <submittedName>
        <fullName evidence="2">Uncharacterized protein</fullName>
    </submittedName>
</protein>
<dbReference type="EMBL" id="FOTO01000001">
    <property type="protein sequence ID" value="SFL30695.1"/>
    <property type="molecule type" value="Genomic_DNA"/>
</dbReference>
<reference evidence="2 3" key="1">
    <citation type="submission" date="2016-10" db="EMBL/GenBank/DDBJ databases">
        <authorList>
            <person name="Varghese N."/>
            <person name="Submissions S."/>
        </authorList>
    </citation>
    <scope>NUCLEOTIDE SEQUENCE [LARGE SCALE GENOMIC DNA]</scope>
    <source>
        <strain evidence="2 3">DSM 1741</strain>
    </source>
</reference>
<keyword evidence="1" id="KW-1133">Transmembrane helix</keyword>